<dbReference type="Pfam" id="PF25191">
    <property type="entry name" value="DUF7832"/>
    <property type="match status" value="1"/>
</dbReference>
<proteinExistence type="predicted"/>
<dbReference type="RefSeq" id="WP_341402601.1">
    <property type="nucleotide sequence ID" value="NZ_JBBUKT010000001.1"/>
</dbReference>
<feature type="domain" description="DUF7832" evidence="1">
    <location>
        <begin position="2"/>
        <end position="108"/>
    </location>
</feature>
<protein>
    <recommendedName>
        <fullName evidence="1">DUF7832 domain-containing protein</fullName>
    </recommendedName>
</protein>
<dbReference type="Proteomes" id="UP001371305">
    <property type="component" value="Unassembled WGS sequence"/>
</dbReference>
<gene>
    <name evidence="2" type="ORF">WKV53_01660</name>
</gene>
<organism evidence="2 3">
    <name type="scientific">Luteolibacter soli</name>
    <dbReference type="NCBI Taxonomy" id="3135280"/>
    <lineage>
        <taxon>Bacteria</taxon>
        <taxon>Pseudomonadati</taxon>
        <taxon>Verrucomicrobiota</taxon>
        <taxon>Verrucomicrobiia</taxon>
        <taxon>Verrucomicrobiales</taxon>
        <taxon>Verrucomicrobiaceae</taxon>
        <taxon>Luteolibacter</taxon>
    </lineage>
</organism>
<evidence type="ECO:0000313" key="3">
    <source>
        <dbReference type="Proteomes" id="UP001371305"/>
    </source>
</evidence>
<sequence length="143" mass="15670">MKYDDMSWHSGGDFPADLPPEAGATHTGMFVAWCLLNGLGGELHTEEFPDTLEKLRERKLTPGGFLIEACDGKFTDEDLGSEGNAFTEAYFDFSTGEYLADYEGCLGAPGGSLYAVPDTWDNFDKLAPVISNRFESWKKHGSA</sequence>
<dbReference type="EMBL" id="JBBUKT010000001">
    <property type="protein sequence ID" value="MEK7949180.1"/>
    <property type="molecule type" value="Genomic_DNA"/>
</dbReference>
<keyword evidence="3" id="KW-1185">Reference proteome</keyword>
<comment type="caution">
    <text evidence="2">The sequence shown here is derived from an EMBL/GenBank/DDBJ whole genome shotgun (WGS) entry which is preliminary data.</text>
</comment>
<accession>A0ABU9ANA7</accession>
<dbReference type="InterPro" id="IPR057154">
    <property type="entry name" value="DUF7832"/>
</dbReference>
<evidence type="ECO:0000259" key="1">
    <source>
        <dbReference type="Pfam" id="PF25191"/>
    </source>
</evidence>
<reference evidence="2 3" key="1">
    <citation type="submission" date="2024-04" db="EMBL/GenBank/DDBJ databases">
        <title>Luteolibacter sp. isolated from soil.</title>
        <authorList>
            <person name="An J."/>
        </authorList>
    </citation>
    <scope>NUCLEOTIDE SEQUENCE [LARGE SCALE GENOMIC DNA]</scope>
    <source>
        <strain evidence="2 3">Y139</strain>
    </source>
</reference>
<evidence type="ECO:0000313" key="2">
    <source>
        <dbReference type="EMBL" id="MEK7949180.1"/>
    </source>
</evidence>
<name>A0ABU9ANA7_9BACT</name>